<reference evidence="1 2" key="2">
    <citation type="journal article" date="2011" name="J. Antibiot.">
        <title>Furaquinocins I and J: novel polyketide isoprenoid hybrid compounds from Streptomyces reveromyceticus SN-593.</title>
        <authorList>
            <person name="Panthee S."/>
            <person name="Takahashi S."/>
            <person name="Takagi H."/>
            <person name="Nogawa T."/>
            <person name="Oowada E."/>
            <person name="Uramoto M."/>
            <person name="Osada H."/>
        </authorList>
    </citation>
    <scope>NUCLEOTIDE SEQUENCE [LARGE SCALE GENOMIC DNA]</scope>
    <source>
        <strain evidence="1 2">SN-593</strain>
    </source>
</reference>
<proteinExistence type="predicted"/>
<dbReference type="AlphaFoldDB" id="A0A7U3VP74"/>
<dbReference type="InterPro" id="IPR018247">
    <property type="entry name" value="EF_Hand_1_Ca_BS"/>
</dbReference>
<dbReference type="KEGG" id="arev:RVR_4451"/>
<gene>
    <name evidence="1" type="ORF">RVR_4451</name>
</gene>
<accession>A0A7U3VP74</accession>
<name>A0A7U3VP74_9ACTN</name>
<reference evidence="1 2" key="4">
    <citation type="journal article" date="2020" name="Sci. Rep.">
        <title>beta-carboline chemical signals induce reveromycin production through a LuxR family regulator in Streptomyces sp. SN-593.</title>
        <authorList>
            <person name="Panthee S."/>
            <person name="Kito N."/>
            <person name="Hayashi T."/>
            <person name="Shimizu T."/>
            <person name="Ishikawa J."/>
            <person name="Hamamoto H."/>
            <person name="Osada H."/>
            <person name="Takahashi S."/>
        </authorList>
    </citation>
    <scope>NUCLEOTIDE SEQUENCE [LARGE SCALE GENOMIC DNA]</scope>
    <source>
        <strain evidence="1 2">SN-593</strain>
    </source>
</reference>
<reference evidence="1 2" key="1">
    <citation type="journal article" date="2010" name="J. Bacteriol.">
        <title>Biochemical characterization of a novel indole prenyltransferase from Streptomyces sp. SN-593.</title>
        <authorList>
            <person name="Takahashi S."/>
            <person name="Takagi H."/>
            <person name="Toyoda A."/>
            <person name="Uramoto M."/>
            <person name="Nogawa T."/>
            <person name="Ueki M."/>
            <person name="Sakaki Y."/>
            <person name="Osada H."/>
        </authorList>
    </citation>
    <scope>NUCLEOTIDE SEQUENCE [LARGE SCALE GENOMIC DNA]</scope>
    <source>
        <strain evidence="1 2">SN-593</strain>
    </source>
</reference>
<dbReference type="EMBL" id="AP018365">
    <property type="protein sequence ID" value="BBA98314.1"/>
    <property type="molecule type" value="Genomic_DNA"/>
</dbReference>
<protein>
    <submittedName>
        <fullName evidence="1">Uncharacterized protein</fullName>
    </submittedName>
</protein>
<evidence type="ECO:0000313" key="2">
    <source>
        <dbReference type="Proteomes" id="UP000595703"/>
    </source>
</evidence>
<organism evidence="1 2">
    <name type="scientific">Actinacidiphila reveromycinica</name>
    <dbReference type="NCBI Taxonomy" id="659352"/>
    <lineage>
        <taxon>Bacteria</taxon>
        <taxon>Bacillati</taxon>
        <taxon>Actinomycetota</taxon>
        <taxon>Actinomycetes</taxon>
        <taxon>Kitasatosporales</taxon>
        <taxon>Streptomycetaceae</taxon>
        <taxon>Actinacidiphila</taxon>
    </lineage>
</organism>
<dbReference type="Proteomes" id="UP000595703">
    <property type="component" value="Chromosome"/>
</dbReference>
<reference evidence="1 2" key="3">
    <citation type="journal article" date="2011" name="Nat. Chem. Biol.">
        <title>Reveromycin A biosynthesis uses RevG and RevJ for stereospecific spiroacetal formation.</title>
        <authorList>
            <person name="Takahashi S."/>
            <person name="Toyoda A."/>
            <person name="Sekiyama Y."/>
            <person name="Takagi H."/>
            <person name="Nogawa T."/>
            <person name="Uramoto M."/>
            <person name="Suzuki R."/>
            <person name="Koshino H."/>
            <person name="Kumano T."/>
            <person name="Panthee S."/>
            <person name="Dairi T."/>
            <person name="Ishikawa J."/>
            <person name="Ikeda H."/>
            <person name="Sakaki Y."/>
            <person name="Osada H."/>
        </authorList>
    </citation>
    <scope>NUCLEOTIDE SEQUENCE [LARGE SCALE GENOMIC DNA]</scope>
    <source>
        <strain evidence="1 2">SN-593</strain>
    </source>
</reference>
<keyword evidence="2" id="KW-1185">Reference proteome</keyword>
<dbReference type="PROSITE" id="PS00018">
    <property type="entry name" value="EF_HAND_1"/>
    <property type="match status" value="1"/>
</dbReference>
<evidence type="ECO:0000313" key="1">
    <source>
        <dbReference type="EMBL" id="BBA98314.1"/>
    </source>
</evidence>
<dbReference type="RefSeq" id="WP_202234476.1">
    <property type="nucleotide sequence ID" value="NZ_AP018365.1"/>
</dbReference>
<sequence>MYDVTLQHPALDERVYACQSGGELRTLAYGIARAQGQAVTDDRQMIIDVGDLRSQADIDGTGLLTVGEITIKVEPADPAALPRPRFGPDALISLTGDLDDAELEAAGGCGDCGLEADQMCAACGLCNCDRHDSCTRPPATSATPQ</sequence>